<dbReference type="InterPro" id="IPR002110">
    <property type="entry name" value="Ankyrin_rpt"/>
</dbReference>
<dbReference type="AlphaFoldDB" id="A0A485K7Q0"/>
<evidence type="ECO:0000313" key="2">
    <source>
        <dbReference type="EMBL" id="VFT79405.1"/>
    </source>
</evidence>
<dbReference type="Proteomes" id="UP000332933">
    <property type="component" value="Unassembled WGS sequence"/>
</dbReference>
<dbReference type="EMBL" id="CAADRA010000231">
    <property type="protein sequence ID" value="VFT79405.1"/>
    <property type="molecule type" value="Genomic_DNA"/>
</dbReference>
<organism evidence="2 3">
    <name type="scientific">Aphanomyces stellatus</name>
    <dbReference type="NCBI Taxonomy" id="120398"/>
    <lineage>
        <taxon>Eukaryota</taxon>
        <taxon>Sar</taxon>
        <taxon>Stramenopiles</taxon>
        <taxon>Oomycota</taxon>
        <taxon>Saprolegniomycetes</taxon>
        <taxon>Saprolegniales</taxon>
        <taxon>Verrucalvaceae</taxon>
        <taxon>Aphanomyces</taxon>
    </lineage>
</organism>
<reference evidence="2 3" key="1">
    <citation type="submission" date="2019-03" db="EMBL/GenBank/DDBJ databases">
        <authorList>
            <person name="Gaulin E."/>
            <person name="Dumas B."/>
        </authorList>
    </citation>
    <scope>NUCLEOTIDE SEQUENCE [LARGE SCALE GENOMIC DNA]</scope>
    <source>
        <strain evidence="2">CBS 568.67</strain>
    </source>
</reference>
<reference evidence="1" key="2">
    <citation type="submission" date="2019-06" db="EMBL/GenBank/DDBJ databases">
        <title>Genomics analysis of Aphanomyces spp. identifies a new class of oomycete effector associated with host adaptation.</title>
        <authorList>
            <person name="Gaulin E."/>
        </authorList>
    </citation>
    <scope>NUCLEOTIDE SEQUENCE</scope>
    <source>
        <strain evidence="1">CBS 578.67</strain>
    </source>
</reference>
<proteinExistence type="predicted"/>
<dbReference type="Gene3D" id="1.25.40.20">
    <property type="entry name" value="Ankyrin repeat-containing domain"/>
    <property type="match status" value="2"/>
</dbReference>
<keyword evidence="3" id="KW-1185">Reference proteome</keyword>
<dbReference type="EMBL" id="VJMH01000231">
    <property type="protein sequence ID" value="KAF0717608.1"/>
    <property type="molecule type" value="Genomic_DNA"/>
</dbReference>
<accession>A0A485K7Q0</accession>
<evidence type="ECO:0000313" key="3">
    <source>
        <dbReference type="Proteomes" id="UP000332933"/>
    </source>
</evidence>
<protein>
    <submittedName>
        <fullName evidence="2">Aste57867_2202 protein</fullName>
    </submittedName>
</protein>
<evidence type="ECO:0000313" key="1">
    <source>
        <dbReference type="EMBL" id="KAF0717608.1"/>
    </source>
</evidence>
<dbReference type="SUPFAM" id="SSF48403">
    <property type="entry name" value="Ankyrin repeat"/>
    <property type="match status" value="1"/>
</dbReference>
<dbReference type="Pfam" id="PF13637">
    <property type="entry name" value="Ank_4"/>
    <property type="match status" value="1"/>
</dbReference>
<dbReference type="PANTHER" id="PTHR46586:SF3">
    <property type="entry name" value="ANKYRIN REPEAT-CONTAINING PROTEIN"/>
    <property type="match status" value="1"/>
</dbReference>
<dbReference type="InterPro" id="IPR052050">
    <property type="entry name" value="SecEffector_AnkRepeat"/>
</dbReference>
<dbReference type="PANTHER" id="PTHR46586">
    <property type="entry name" value="ANKYRIN REPEAT-CONTAINING PROTEIN"/>
    <property type="match status" value="1"/>
</dbReference>
<sequence>MLARNIAAVGVLRNSDLYLLVTCFQDGVYHDLRRLVRCYRRVLPHHQASFLVSALPLHRILFRLFNCRPRFFTSAVLDAVISFGHADAAAFLIQKQVTPSPAAAILAAAHGHIATLNLVLEAHKSDTRIMDVAAENGHLELIAHLDTHGLKCSPYAMDRAAGRGRLDIVSFLHQTTYATCTTIAMDLAAANGHLEIVRFLHVHRSEGCTTDAIDDAALRGHLDVVVYLHQSGRRGTVRAMEGAARHGHMQIVEFLEKVRK</sequence>
<dbReference type="OrthoDB" id="60283at2759"/>
<name>A0A485K7Q0_9STRA</name>
<dbReference type="InterPro" id="IPR036770">
    <property type="entry name" value="Ankyrin_rpt-contain_sf"/>
</dbReference>
<gene>
    <name evidence="2" type="primary">Aste57867_2202</name>
    <name evidence="1" type="ORF">As57867_002197</name>
    <name evidence="2" type="ORF">ASTE57867_2202</name>
</gene>